<dbReference type="Proteomes" id="UP000185841">
    <property type="component" value="Unassembled WGS sequence"/>
</dbReference>
<sequence length="85" mass="9108">MIEPTPAQVAALALPGDDWPTGTARARRLLNAVSECRPCPMCAPGGVYGWHPDQLRGWVDDGQEVCEVCRCYFSAASLGDPDDCA</sequence>
<name>A0A1N6X892_AQUAC</name>
<dbReference type="EMBL" id="FTMP01000012">
    <property type="protein sequence ID" value="SIQ98574.1"/>
    <property type="molecule type" value="Genomic_DNA"/>
</dbReference>
<dbReference type="AlphaFoldDB" id="A0A1N6X892"/>
<evidence type="ECO:0000313" key="2">
    <source>
        <dbReference type="Proteomes" id="UP000185841"/>
    </source>
</evidence>
<gene>
    <name evidence="1" type="ORF">SAMN05878282_11219</name>
</gene>
<evidence type="ECO:0000313" key="1">
    <source>
        <dbReference type="EMBL" id="SIQ98574.1"/>
    </source>
</evidence>
<protein>
    <submittedName>
        <fullName evidence="1">Uncharacterized protein</fullName>
    </submittedName>
</protein>
<organism evidence="1 2">
    <name type="scientific">Aquipseudomonas alcaligenes</name>
    <name type="common">Pseudomonas alcaligenes</name>
    <dbReference type="NCBI Taxonomy" id="43263"/>
    <lineage>
        <taxon>Bacteria</taxon>
        <taxon>Pseudomonadati</taxon>
        <taxon>Pseudomonadota</taxon>
        <taxon>Gammaproteobacteria</taxon>
        <taxon>Pseudomonadales</taxon>
        <taxon>Pseudomonadaceae</taxon>
        <taxon>Aquipseudomonas</taxon>
    </lineage>
</organism>
<accession>A0A1N6X892</accession>
<reference evidence="1 2" key="1">
    <citation type="submission" date="2017-01" db="EMBL/GenBank/DDBJ databases">
        <authorList>
            <person name="Mah S.A."/>
            <person name="Swanson W.J."/>
            <person name="Moy G.W."/>
            <person name="Vacquier V.D."/>
        </authorList>
    </citation>
    <scope>NUCLEOTIDE SEQUENCE [LARGE SCALE GENOMIC DNA]</scope>
    <source>
        <strain evidence="1 2">RU36E</strain>
    </source>
</reference>
<proteinExistence type="predicted"/>